<evidence type="ECO:0000313" key="10">
    <source>
        <dbReference type="EMBL" id="KAH0618856.1"/>
    </source>
</evidence>
<comment type="similarity">
    <text evidence="2">Belongs to the snRNP Sm proteins family.</text>
</comment>
<dbReference type="Gene3D" id="2.30.30.100">
    <property type="match status" value="1"/>
</dbReference>
<evidence type="ECO:0000256" key="4">
    <source>
        <dbReference type="ARBA" id="ARBA00022728"/>
    </source>
</evidence>
<sequence>MAPVPRHRRLCPEASWRRRRRRETAPSHVTRPQSGHCERKGTPTLFPVWNGSPCLTSGNRQSGRACVRSGVVGGPEALFRAVVGCLRCFPLQLPAMAYRGQGQKVQKVMVQPIVSFPQTEDRLGLGNGGRRGTNEERRRFVFHFSQNLIFRYLQNRSRIQVWLYEQVNMRIEGCIIVELC</sequence>
<evidence type="ECO:0000256" key="5">
    <source>
        <dbReference type="ARBA" id="ARBA00022884"/>
    </source>
</evidence>
<name>A0ABQ7SND0_PHRPL</name>
<proteinExistence type="inferred from homology"/>
<keyword evidence="5" id="KW-0694">RNA-binding</keyword>
<comment type="caution">
    <text evidence="10">The sequence shown here is derived from an EMBL/GenBank/DDBJ whole genome shotgun (WGS) entry which is preliminary data.</text>
</comment>
<gene>
    <name evidence="10" type="ORF">JD844_018365</name>
</gene>
<evidence type="ECO:0000256" key="9">
    <source>
        <dbReference type="SAM" id="MobiDB-lite"/>
    </source>
</evidence>
<evidence type="ECO:0000256" key="2">
    <source>
        <dbReference type="ARBA" id="ARBA00006850"/>
    </source>
</evidence>
<keyword evidence="7" id="KW-0539">Nucleus</keyword>
<evidence type="ECO:0000313" key="11">
    <source>
        <dbReference type="Proteomes" id="UP000826234"/>
    </source>
</evidence>
<keyword evidence="3" id="KW-0507">mRNA processing</keyword>
<organism evidence="10 11">
    <name type="scientific">Phrynosoma platyrhinos</name>
    <name type="common">Desert horned lizard</name>
    <dbReference type="NCBI Taxonomy" id="52577"/>
    <lineage>
        <taxon>Eukaryota</taxon>
        <taxon>Metazoa</taxon>
        <taxon>Chordata</taxon>
        <taxon>Craniata</taxon>
        <taxon>Vertebrata</taxon>
        <taxon>Euteleostomi</taxon>
        <taxon>Lepidosauria</taxon>
        <taxon>Squamata</taxon>
        <taxon>Bifurcata</taxon>
        <taxon>Unidentata</taxon>
        <taxon>Episquamata</taxon>
        <taxon>Toxicofera</taxon>
        <taxon>Iguania</taxon>
        <taxon>Phrynosomatidae</taxon>
        <taxon>Phrynosomatinae</taxon>
        <taxon>Phrynosoma</taxon>
    </lineage>
</organism>
<feature type="region of interest" description="Disordered" evidence="9">
    <location>
        <begin position="15"/>
        <end position="42"/>
    </location>
</feature>
<evidence type="ECO:0000256" key="8">
    <source>
        <dbReference type="ARBA" id="ARBA00023274"/>
    </source>
</evidence>
<comment type="subcellular location">
    <subcellularLocation>
        <location evidence="1">Nucleus</location>
    </subcellularLocation>
</comment>
<evidence type="ECO:0000256" key="3">
    <source>
        <dbReference type="ARBA" id="ARBA00022664"/>
    </source>
</evidence>
<evidence type="ECO:0000256" key="7">
    <source>
        <dbReference type="ARBA" id="ARBA00023242"/>
    </source>
</evidence>
<evidence type="ECO:0000256" key="1">
    <source>
        <dbReference type="ARBA" id="ARBA00004123"/>
    </source>
</evidence>
<protein>
    <submittedName>
        <fullName evidence="10">Uncharacterized protein</fullName>
    </submittedName>
</protein>
<reference evidence="10 11" key="1">
    <citation type="journal article" date="2022" name="Gigascience">
        <title>A chromosome-level genome assembly and annotation of the desert horned lizard, Phrynosoma platyrhinos, provides insight into chromosomal rearrangements among reptiles.</title>
        <authorList>
            <person name="Koochekian N."/>
            <person name="Ascanio A."/>
            <person name="Farleigh K."/>
            <person name="Card D.C."/>
            <person name="Schield D.R."/>
            <person name="Castoe T.A."/>
            <person name="Jezkova T."/>
        </authorList>
    </citation>
    <scope>NUCLEOTIDE SEQUENCE [LARGE SCALE GENOMIC DNA]</scope>
    <source>
        <strain evidence="10">NK-2021</strain>
    </source>
</reference>
<keyword evidence="8" id="KW-0687">Ribonucleoprotein</keyword>
<keyword evidence="11" id="KW-1185">Reference proteome</keyword>
<dbReference type="PANTHER" id="PTHR11193">
    <property type="entry name" value="SMALL NUCLEAR RIBONUCLEOPROTEIN E"/>
    <property type="match status" value="1"/>
</dbReference>
<dbReference type="EMBL" id="JAIPUX010005289">
    <property type="protein sequence ID" value="KAH0618856.1"/>
    <property type="molecule type" value="Genomic_DNA"/>
</dbReference>
<dbReference type="Proteomes" id="UP000826234">
    <property type="component" value="Unassembled WGS sequence"/>
</dbReference>
<evidence type="ECO:0000256" key="6">
    <source>
        <dbReference type="ARBA" id="ARBA00023187"/>
    </source>
</evidence>
<dbReference type="InterPro" id="IPR027078">
    <property type="entry name" value="snRNP-E"/>
</dbReference>
<keyword evidence="4" id="KW-0747">Spliceosome</keyword>
<keyword evidence="6" id="KW-0508">mRNA splicing</keyword>
<accession>A0ABQ7SND0</accession>